<evidence type="ECO:0000313" key="2">
    <source>
        <dbReference type="EMBL" id="KAL0962693.1"/>
    </source>
</evidence>
<keyword evidence="1" id="KW-0053">Apoptosis</keyword>
<organism evidence="2 3">
    <name type="scientific">Umbra pygmaea</name>
    <name type="common">Eastern mudminnow</name>
    <dbReference type="NCBI Taxonomy" id="75934"/>
    <lineage>
        <taxon>Eukaryota</taxon>
        <taxon>Metazoa</taxon>
        <taxon>Chordata</taxon>
        <taxon>Craniata</taxon>
        <taxon>Vertebrata</taxon>
        <taxon>Euteleostomi</taxon>
        <taxon>Actinopterygii</taxon>
        <taxon>Neopterygii</taxon>
        <taxon>Teleostei</taxon>
        <taxon>Protacanthopterygii</taxon>
        <taxon>Esociformes</taxon>
        <taxon>Umbridae</taxon>
        <taxon>Umbra</taxon>
    </lineage>
</organism>
<dbReference type="GO" id="GO:0006915">
    <property type="term" value="P:apoptotic process"/>
    <property type="evidence" value="ECO:0007669"/>
    <property type="project" value="UniProtKB-KW"/>
</dbReference>
<reference evidence="2 3" key="1">
    <citation type="submission" date="2024-06" db="EMBL/GenBank/DDBJ databases">
        <authorList>
            <person name="Pan Q."/>
            <person name="Wen M."/>
            <person name="Jouanno E."/>
            <person name="Zahm M."/>
            <person name="Klopp C."/>
            <person name="Cabau C."/>
            <person name="Louis A."/>
            <person name="Berthelot C."/>
            <person name="Parey E."/>
            <person name="Roest Crollius H."/>
            <person name="Montfort J."/>
            <person name="Robinson-Rechavi M."/>
            <person name="Bouchez O."/>
            <person name="Lampietro C."/>
            <person name="Lopez Roques C."/>
            <person name="Donnadieu C."/>
            <person name="Postlethwait J."/>
            <person name="Bobe J."/>
            <person name="Verreycken H."/>
            <person name="Guiguen Y."/>
        </authorList>
    </citation>
    <scope>NUCLEOTIDE SEQUENCE [LARGE SCALE GENOMIC DNA]</scope>
    <source>
        <strain evidence="2">Up_M1</strain>
        <tissue evidence="2">Testis</tissue>
    </source>
</reference>
<protein>
    <submittedName>
        <fullName evidence="2">Uncharacterized protein</fullName>
    </submittedName>
</protein>
<keyword evidence="3" id="KW-1185">Reference proteome</keyword>
<dbReference type="AlphaFoldDB" id="A0ABD0W1F3"/>
<sequence length="106" mass="11997">MTVLKDASLFSELFGSYNFYERTISTFLWRLGLTSDPRDQESPKTQIALTCEATSRLSVVDSLPMNQMLGFGAKYLQDHFSTWARQQGGYTKALADDDDEVDDEVN</sequence>
<evidence type="ECO:0000313" key="3">
    <source>
        <dbReference type="Proteomes" id="UP001557470"/>
    </source>
</evidence>
<dbReference type="PANTHER" id="PTHR14965:SF1">
    <property type="entry name" value="APOPTOSIS FACILITATOR BCL-2-LIKE PROTEIN 14"/>
    <property type="match status" value="1"/>
</dbReference>
<gene>
    <name evidence="2" type="ORF">UPYG_G00344070</name>
</gene>
<dbReference type="Proteomes" id="UP001557470">
    <property type="component" value="Unassembled WGS sequence"/>
</dbReference>
<comment type="caution">
    <text evidence="2">The sequence shown here is derived from an EMBL/GenBank/DDBJ whole genome shotgun (WGS) entry which is preliminary data.</text>
</comment>
<name>A0ABD0W1F3_UMBPY</name>
<dbReference type="EMBL" id="JAGEUA010000011">
    <property type="protein sequence ID" value="KAL0962693.1"/>
    <property type="molecule type" value="Genomic_DNA"/>
</dbReference>
<accession>A0ABD0W1F3</accession>
<proteinExistence type="predicted"/>
<dbReference type="PANTHER" id="PTHR14965">
    <property type="entry name" value="SI:CH73-248E21.1"/>
    <property type="match status" value="1"/>
</dbReference>
<evidence type="ECO:0000256" key="1">
    <source>
        <dbReference type="ARBA" id="ARBA00022703"/>
    </source>
</evidence>